<dbReference type="InterPro" id="IPR029063">
    <property type="entry name" value="SAM-dependent_MTases_sf"/>
</dbReference>
<dbReference type="GO" id="GO:0032259">
    <property type="term" value="P:methylation"/>
    <property type="evidence" value="ECO:0007669"/>
    <property type="project" value="UniProtKB-KW"/>
</dbReference>
<reference evidence="2 3" key="2">
    <citation type="submission" date="2020-04" db="EMBL/GenBank/DDBJ databases">
        <authorList>
            <person name="Fomenkov A."/>
            <person name="Anton B.P."/>
            <person name="Roberts R.J."/>
        </authorList>
    </citation>
    <scope>NUCLEOTIDE SEQUENCE [LARGE SCALE GENOMIC DNA]</scope>
    <source>
        <strain evidence="2 3">S2</strain>
    </source>
</reference>
<dbReference type="GO" id="GO:0008168">
    <property type="term" value="F:methyltransferase activity"/>
    <property type="evidence" value="ECO:0007669"/>
    <property type="project" value="UniProtKB-KW"/>
</dbReference>
<evidence type="ECO:0000313" key="2">
    <source>
        <dbReference type="EMBL" id="QIZ08348.1"/>
    </source>
</evidence>
<dbReference type="Proteomes" id="UP000501868">
    <property type="component" value="Chromosome"/>
</dbReference>
<dbReference type="EMBL" id="CP051128">
    <property type="protein sequence ID" value="QIZ08348.1"/>
    <property type="molecule type" value="Genomic_DNA"/>
</dbReference>
<keyword evidence="2" id="KW-0489">Methyltransferase</keyword>
<keyword evidence="2" id="KW-0808">Transferase</keyword>
<accession>A0A6H1P4A0</accession>
<reference evidence="2 3" key="1">
    <citation type="submission" date="2020-04" db="EMBL/GenBank/DDBJ databases">
        <title>Genome-Wide Identification of 5-Methylcytosine Sites in Bacterial Genomes By High-Throughput Sequencing of MspJI Restriction Fragments.</title>
        <authorList>
            <person name="Wu V."/>
        </authorList>
    </citation>
    <scope>NUCLEOTIDE SEQUENCE [LARGE SCALE GENOMIC DNA]</scope>
    <source>
        <strain evidence="2 3">S2</strain>
    </source>
</reference>
<organism evidence="2 3">
    <name type="scientific">Priestia megaterium</name>
    <name type="common">Bacillus megaterium</name>
    <dbReference type="NCBI Taxonomy" id="1404"/>
    <lineage>
        <taxon>Bacteria</taxon>
        <taxon>Bacillati</taxon>
        <taxon>Bacillota</taxon>
        <taxon>Bacilli</taxon>
        <taxon>Bacillales</taxon>
        <taxon>Bacillaceae</taxon>
        <taxon>Priestia</taxon>
    </lineage>
</organism>
<gene>
    <name evidence="2" type="ORF">HFZ78_17805</name>
</gene>
<sequence length="279" mass="32793">MKTGIEKDYDYIELWKESMIDHNGNIPKRLEDDQAEEAFWSSMLERKIRHKTDSYAQIVKEELLPLLHSDDHVLEIGPGWGNYTFAIADKVRKLTCIDSSKSIVQFLKSQAATKGVCNMQLIHDKWESEKQRTKYDVVFGFNCYYRMYDIGNALLKMNESANRLVIAGMTTGPEKPHYMELYQMGYKINLRRRDYIHILNALYQLGILANCKIVKLQSRKSYSSYEQLIRDNTTKILNEHYNVHEVETVINKYVLEKDGTYEYVYPFHAALMYWNPANI</sequence>
<proteinExistence type="predicted"/>
<dbReference type="SUPFAM" id="SSF53335">
    <property type="entry name" value="S-adenosyl-L-methionine-dependent methyltransferases"/>
    <property type="match status" value="1"/>
</dbReference>
<dbReference type="Gene3D" id="3.40.50.150">
    <property type="entry name" value="Vaccinia Virus protein VP39"/>
    <property type="match status" value="1"/>
</dbReference>
<evidence type="ECO:0000313" key="3">
    <source>
        <dbReference type="Proteomes" id="UP000501868"/>
    </source>
</evidence>
<name>A0A6H1P4A0_PRIMG</name>
<protein>
    <submittedName>
        <fullName evidence="2">Methyltransferase domain-containing protein</fullName>
    </submittedName>
</protein>
<dbReference type="InterPro" id="IPR041698">
    <property type="entry name" value="Methyltransf_25"/>
</dbReference>
<evidence type="ECO:0000259" key="1">
    <source>
        <dbReference type="Pfam" id="PF13649"/>
    </source>
</evidence>
<dbReference type="Pfam" id="PF13649">
    <property type="entry name" value="Methyltransf_25"/>
    <property type="match status" value="1"/>
</dbReference>
<dbReference type="CDD" id="cd02440">
    <property type="entry name" value="AdoMet_MTases"/>
    <property type="match status" value="1"/>
</dbReference>
<dbReference type="AlphaFoldDB" id="A0A6H1P4A0"/>
<feature type="domain" description="Methyltransferase" evidence="1">
    <location>
        <begin position="73"/>
        <end position="145"/>
    </location>
</feature>